<dbReference type="PANTHER" id="PTHR43329">
    <property type="entry name" value="EPOXIDE HYDROLASE"/>
    <property type="match status" value="1"/>
</dbReference>
<dbReference type="RefSeq" id="XP_027614703.1">
    <property type="nucleotide sequence ID" value="XM_027758902.1"/>
</dbReference>
<evidence type="ECO:0000313" key="5">
    <source>
        <dbReference type="Proteomes" id="UP000287166"/>
    </source>
</evidence>
<dbReference type="GeneID" id="38780707"/>
<dbReference type="AlphaFoldDB" id="A0A401GNN7"/>
<dbReference type="InterPro" id="IPR000073">
    <property type="entry name" value="AB_hydrolase_1"/>
</dbReference>
<dbReference type="SUPFAM" id="SSF53474">
    <property type="entry name" value="alpha/beta-Hydrolases"/>
    <property type="match status" value="1"/>
</dbReference>
<keyword evidence="1 4" id="KW-0378">Hydrolase</keyword>
<dbReference type="Proteomes" id="UP000287166">
    <property type="component" value="Unassembled WGS sequence"/>
</dbReference>
<dbReference type="Pfam" id="PF00561">
    <property type="entry name" value="Abhydrolase_1"/>
    <property type="match status" value="1"/>
</dbReference>
<feature type="domain" description="AB hydrolase-1" evidence="3">
    <location>
        <begin position="35"/>
        <end position="177"/>
    </location>
</feature>
<evidence type="ECO:0000256" key="1">
    <source>
        <dbReference type="ARBA" id="ARBA00022801"/>
    </source>
</evidence>
<dbReference type="InterPro" id="IPR029058">
    <property type="entry name" value="AB_hydrolase_fold"/>
</dbReference>
<sequence length="390" mass="42996">MDSPAYQLPDGIRGRTVPIRDLDMHILETGDSSSPLLLLLHGFPELSVSWRKVMLPLAALGYRVVAPDQRGYGRTTPRTGYTRPISYEDDLQPFKMINLVTDIVALAYALGYRTVSSVVGHDFGSGVAGYCALIRPDVFKSVVLMSAPFTGPPSLPFDVDNPHSPATEQLTSLAQMVDVALAALQPPRKHYTAYFSGPDANADMVHAPQGLSAFLGAYFHMKSADWPENDPHPLGAPNIANLATMPHYYIMPLEATMADVVQRGAPSKDEAERNSWLPDAELALFTAQFGHTGFQGGLNWYRCMRDAQLSRGLTVFAGKRIEVPAMYLSGKKDWGVYQTPGAAEKMRYDVCAQMEEEDFVLVEGAGHWVQQEQPEQVIAHLARFLNKVKQ</sequence>
<dbReference type="Gene3D" id="3.40.50.1820">
    <property type="entry name" value="alpha/beta hydrolase"/>
    <property type="match status" value="1"/>
</dbReference>
<proteinExistence type="inferred from homology"/>
<dbReference type="InterPro" id="IPR000639">
    <property type="entry name" value="Epox_hydrolase-like"/>
</dbReference>
<name>A0A401GNN7_9APHY</name>
<dbReference type="GO" id="GO:0016787">
    <property type="term" value="F:hydrolase activity"/>
    <property type="evidence" value="ECO:0007669"/>
    <property type="project" value="UniProtKB-KW"/>
</dbReference>
<dbReference type="InParanoid" id="A0A401GNN7"/>
<evidence type="ECO:0000259" key="3">
    <source>
        <dbReference type="Pfam" id="PF00561"/>
    </source>
</evidence>
<keyword evidence="5" id="KW-1185">Reference proteome</keyword>
<reference evidence="4 5" key="1">
    <citation type="journal article" date="2018" name="Sci. Rep.">
        <title>Genome sequence of the cauliflower mushroom Sparassis crispa (Hanabiratake) and its association with beneficial usage.</title>
        <authorList>
            <person name="Kiyama R."/>
            <person name="Furutani Y."/>
            <person name="Kawaguchi K."/>
            <person name="Nakanishi T."/>
        </authorList>
    </citation>
    <scope>NUCLEOTIDE SEQUENCE [LARGE SCALE GENOMIC DNA]</scope>
</reference>
<dbReference type="STRING" id="139825.A0A401GNN7"/>
<protein>
    <submittedName>
        <fullName evidence="4">Bifunctional epoxide hydrolase 2</fullName>
    </submittedName>
</protein>
<evidence type="ECO:0000256" key="2">
    <source>
        <dbReference type="ARBA" id="ARBA00038334"/>
    </source>
</evidence>
<accession>A0A401GNN7</accession>
<evidence type="ECO:0000313" key="4">
    <source>
        <dbReference type="EMBL" id="GBE83790.1"/>
    </source>
</evidence>
<gene>
    <name evidence="4" type="ORF">SCP_0508460</name>
</gene>
<comment type="caution">
    <text evidence="4">The sequence shown here is derived from an EMBL/GenBank/DDBJ whole genome shotgun (WGS) entry which is preliminary data.</text>
</comment>
<organism evidence="4 5">
    <name type="scientific">Sparassis crispa</name>
    <dbReference type="NCBI Taxonomy" id="139825"/>
    <lineage>
        <taxon>Eukaryota</taxon>
        <taxon>Fungi</taxon>
        <taxon>Dikarya</taxon>
        <taxon>Basidiomycota</taxon>
        <taxon>Agaricomycotina</taxon>
        <taxon>Agaricomycetes</taxon>
        <taxon>Polyporales</taxon>
        <taxon>Sparassidaceae</taxon>
        <taxon>Sparassis</taxon>
    </lineage>
</organism>
<dbReference type="OrthoDB" id="6431331at2759"/>
<comment type="similarity">
    <text evidence="2">Belongs to the AB hydrolase superfamily. Epoxide hydrolase family.</text>
</comment>
<dbReference type="PRINTS" id="PR00412">
    <property type="entry name" value="EPOXHYDRLASE"/>
</dbReference>
<dbReference type="EMBL" id="BFAD01000005">
    <property type="protein sequence ID" value="GBE83790.1"/>
    <property type="molecule type" value="Genomic_DNA"/>
</dbReference>